<comment type="caution">
    <text evidence="2">The sequence shown here is derived from an EMBL/GenBank/DDBJ whole genome shotgun (WGS) entry which is preliminary data.</text>
</comment>
<feature type="region of interest" description="Disordered" evidence="1">
    <location>
        <begin position="30"/>
        <end position="53"/>
    </location>
</feature>
<dbReference type="EMBL" id="VSSR01000086">
    <property type="protein sequence ID" value="TYL72341.1"/>
    <property type="molecule type" value="Genomic_DNA"/>
</dbReference>
<accession>A0A5S4VZ43</accession>
<evidence type="ECO:0000256" key="1">
    <source>
        <dbReference type="SAM" id="MobiDB-lite"/>
    </source>
</evidence>
<name>A0A5S4VZ43_9BRAD</name>
<proteinExistence type="predicted"/>
<protein>
    <submittedName>
        <fullName evidence="2">Uncharacterized protein</fullName>
    </submittedName>
</protein>
<keyword evidence="3" id="KW-1185">Reference proteome</keyword>
<feature type="compositionally biased region" description="Polar residues" evidence="1">
    <location>
        <begin position="30"/>
        <end position="47"/>
    </location>
</feature>
<dbReference type="RefSeq" id="WP_148756170.1">
    <property type="nucleotide sequence ID" value="NZ_VSSR01000086.1"/>
</dbReference>
<evidence type="ECO:0000313" key="3">
    <source>
        <dbReference type="Proteomes" id="UP000324853"/>
    </source>
</evidence>
<reference evidence="2 3" key="1">
    <citation type="submission" date="2019-08" db="EMBL/GenBank/DDBJ databases">
        <title>Bradyrhizobium hipponensis sp. nov., a rhizobium isolated from a Lupinus angustifolius root nodule in Tunisia.</title>
        <authorList>
            <person name="Off K."/>
            <person name="Rejili M."/>
            <person name="Mars M."/>
            <person name="Brachmann A."/>
            <person name="Marin M."/>
        </authorList>
    </citation>
    <scope>NUCLEOTIDE SEQUENCE [LARGE SCALE GENOMIC DNA]</scope>
    <source>
        <strain evidence="2 3">CTAW11</strain>
    </source>
</reference>
<organism evidence="2 3">
    <name type="scientific">Bradyrhizobium cytisi</name>
    <dbReference type="NCBI Taxonomy" id="515489"/>
    <lineage>
        <taxon>Bacteria</taxon>
        <taxon>Pseudomonadati</taxon>
        <taxon>Pseudomonadota</taxon>
        <taxon>Alphaproteobacteria</taxon>
        <taxon>Hyphomicrobiales</taxon>
        <taxon>Nitrobacteraceae</taxon>
        <taxon>Bradyrhizobium</taxon>
    </lineage>
</organism>
<gene>
    <name evidence="2" type="ORF">FXB38_38720</name>
</gene>
<evidence type="ECO:0000313" key="2">
    <source>
        <dbReference type="EMBL" id="TYL72341.1"/>
    </source>
</evidence>
<dbReference type="AlphaFoldDB" id="A0A5S4VZ43"/>
<sequence>MDFGPDRDETVPEPYGYVGGYSPGAVMSVSSGWQGSSKPMKSKSGASRNRRQNFAEVSSEIEEIRLMGHNNVLVIR</sequence>
<dbReference type="Proteomes" id="UP000324853">
    <property type="component" value="Unassembled WGS sequence"/>
</dbReference>